<dbReference type="GO" id="GO:0016491">
    <property type="term" value="F:oxidoreductase activity"/>
    <property type="evidence" value="ECO:0007669"/>
    <property type="project" value="UniProtKB-KW"/>
</dbReference>
<evidence type="ECO:0000256" key="3">
    <source>
        <dbReference type="ARBA" id="ARBA00023002"/>
    </source>
</evidence>
<dbReference type="GO" id="GO:0046872">
    <property type="term" value="F:metal ion binding"/>
    <property type="evidence" value="ECO:0007669"/>
    <property type="project" value="UniProtKB-KW"/>
</dbReference>
<keyword evidence="4" id="KW-0408">Iron</keyword>
<dbReference type="GO" id="GO:0051539">
    <property type="term" value="F:4 iron, 4 sulfur cluster binding"/>
    <property type="evidence" value="ECO:0007669"/>
    <property type="project" value="UniProtKB-KW"/>
</dbReference>
<dbReference type="InterPro" id="IPR051460">
    <property type="entry name" value="HdrC_iron-sulfur_subunit"/>
</dbReference>
<gene>
    <name evidence="7" type="ORF">HKBW3S06_00423</name>
</gene>
<reference evidence="7 8" key="1">
    <citation type="journal article" date="2020" name="Front. Microbiol.">
        <title>Single-cell genomics of novel Actinobacteria with the Wood-Ljungdahl pathway discovered in a serpentinizing system.</title>
        <authorList>
            <person name="Merino N."/>
            <person name="Kawai M."/>
            <person name="Boyd E.S."/>
            <person name="Colman D.R."/>
            <person name="McGlynn S.E."/>
            <person name="Nealson K.H."/>
            <person name="Kurokawa K."/>
            <person name="Hongoh Y."/>
        </authorList>
    </citation>
    <scope>NUCLEOTIDE SEQUENCE [LARGE SCALE GENOMIC DNA]</scope>
    <source>
        <strain evidence="7 8">S06</strain>
    </source>
</reference>
<dbReference type="PROSITE" id="PS00198">
    <property type="entry name" value="4FE4S_FER_1"/>
    <property type="match status" value="1"/>
</dbReference>
<evidence type="ECO:0000256" key="1">
    <source>
        <dbReference type="ARBA" id="ARBA00022485"/>
    </source>
</evidence>
<sequence>MRLKGQTRTVDREFVAEVENEIGAAVAACYQCGKCTADCPLSFSFDYTPNQILRLMQLGQKEMVLRSESLWYCATCYTCTIRCPKEIDIAKLMSVLLIKARQEGYVADHKIRLAQETFVNSVARYGRIFEAGLVGAYNLKSGDLFNNADIGPRLLTTGKLRFLPHRIKGRREIRKIFDRLRSSRKGKR</sequence>
<comment type="caution">
    <text evidence="7">The sequence shown here is derived from an EMBL/GenBank/DDBJ whole genome shotgun (WGS) entry which is preliminary data.</text>
</comment>
<keyword evidence="1" id="KW-0004">4Fe-4S</keyword>
<keyword evidence="2" id="KW-0479">Metal-binding</keyword>
<dbReference type="GO" id="GO:0005886">
    <property type="term" value="C:plasma membrane"/>
    <property type="evidence" value="ECO:0007669"/>
    <property type="project" value="TreeGrafter"/>
</dbReference>
<evidence type="ECO:0000313" key="8">
    <source>
        <dbReference type="Proteomes" id="UP000580051"/>
    </source>
</evidence>
<dbReference type="SUPFAM" id="SSF46548">
    <property type="entry name" value="alpha-helical ferredoxin"/>
    <property type="match status" value="1"/>
</dbReference>
<proteinExistence type="predicted"/>
<keyword evidence="3" id="KW-0560">Oxidoreductase</keyword>
<evidence type="ECO:0000256" key="2">
    <source>
        <dbReference type="ARBA" id="ARBA00022723"/>
    </source>
</evidence>
<dbReference type="Gene3D" id="1.10.1060.10">
    <property type="entry name" value="Alpha-helical ferredoxin"/>
    <property type="match status" value="1"/>
</dbReference>
<dbReference type="AlphaFoldDB" id="A0A6V8NM91"/>
<keyword evidence="5" id="KW-0411">Iron-sulfur</keyword>
<dbReference type="InterPro" id="IPR009051">
    <property type="entry name" value="Helical_ferredxn"/>
</dbReference>
<feature type="domain" description="4Fe-4S ferredoxin-type" evidence="6">
    <location>
        <begin position="26"/>
        <end position="87"/>
    </location>
</feature>
<protein>
    <submittedName>
        <fullName evidence="7">Heterodisulfide reductase subunit C2</fullName>
    </submittedName>
</protein>
<dbReference type="Pfam" id="PF13183">
    <property type="entry name" value="Fer4_8"/>
    <property type="match status" value="1"/>
</dbReference>
<name>A0A6V8NM91_9ACTN</name>
<dbReference type="Proteomes" id="UP000580051">
    <property type="component" value="Unassembled WGS sequence"/>
</dbReference>
<dbReference type="InterPro" id="IPR017900">
    <property type="entry name" value="4Fe4S_Fe_S_CS"/>
</dbReference>
<dbReference type="PANTHER" id="PTHR43255">
    <property type="entry name" value="IRON-SULFUR-BINDING OXIDOREDUCTASE FADF-RELATED-RELATED"/>
    <property type="match status" value="1"/>
</dbReference>
<dbReference type="EMBL" id="BLRV01000025">
    <property type="protein sequence ID" value="GFP21197.1"/>
    <property type="molecule type" value="Genomic_DNA"/>
</dbReference>
<dbReference type="RefSeq" id="WP_176226331.1">
    <property type="nucleotide sequence ID" value="NZ_BLRV01000025.1"/>
</dbReference>
<evidence type="ECO:0000259" key="6">
    <source>
        <dbReference type="Pfam" id="PF13183"/>
    </source>
</evidence>
<evidence type="ECO:0000256" key="5">
    <source>
        <dbReference type="ARBA" id="ARBA00023014"/>
    </source>
</evidence>
<accession>A0A6V8NM91</accession>
<evidence type="ECO:0000256" key="4">
    <source>
        <dbReference type="ARBA" id="ARBA00023004"/>
    </source>
</evidence>
<evidence type="ECO:0000313" key="7">
    <source>
        <dbReference type="EMBL" id="GFP21197.1"/>
    </source>
</evidence>
<dbReference type="InterPro" id="IPR017896">
    <property type="entry name" value="4Fe4S_Fe-S-bd"/>
</dbReference>
<dbReference type="PANTHER" id="PTHR43255:SF1">
    <property type="entry name" value="IRON-SULFUR-BINDING OXIDOREDUCTASE FADF-RELATED"/>
    <property type="match status" value="1"/>
</dbReference>
<organism evidence="7 8">
    <name type="scientific">Candidatus Hakubella thermalkaliphila</name>
    <dbReference type="NCBI Taxonomy" id="2754717"/>
    <lineage>
        <taxon>Bacteria</taxon>
        <taxon>Bacillati</taxon>
        <taxon>Actinomycetota</taxon>
        <taxon>Actinomycetota incertae sedis</taxon>
        <taxon>Candidatus Hakubellales</taxon>
        <taxon>Candidatus Hakubellaceae</taxon>
        <taxon>Candidatus Hakubella</taxon>
    </lineage>
</organism>